<evidence type="ECO:0000259" key="7">
    <source>
        <dbReference type="Pfam" id="PF00135"/>
    </source>
</evidence>
<accession>A0A1Q3G4S3</accession>
<proteinExistence type="inferred from homology"/>
<feature type="chain" id="PRO_5011821690" description="Carboxylic ester hydrolase" evidence="6">
    <location>
        <begin position="35"/>
        <end position="608"/>
    </location>
</feature>
<dbReference type="Pfam" id="PF00135">
    <property type="entry name" value="COesterase"/>
    <property type="match status" value="1"/>
</dbReference>
<dbReference type="GO" id="GO:0052689">
    <property type="term" value="F:carboxylic ester hydrolase activity"/>
    <property type="evidence" value="ECO:0007669"/>
    <property type="project" value="UniProtKB-KW"/>
</dbReference>
<keyword evidence="4" id="KW-1015">Disulfide bond</keyword>
<reference evidence="8" key="1">
    <citation type="submission" date="2017-01" db="EMBL/GenBank/DDBJ databases">
        <title>A deep insight into the sialotranscriptome of adult male and female Cluex tarsalis mosquitoes.</title>
        <authorList>
            <person name="Ribeiro J.M."/>
            <person name="Moreira F."/>
            <person name="Bernard K.A."/>
            <person name="Calvo E."/>
        </authorList>
    </citation>
    <scope>NUCLEOTIDE SEQUENCE</scope>
    <source>
        <strain evidence="8">Kern County</strain>
        <tissue evidence="8">Salivary glands</tissue>
    </source>
</reference>
<protein>
    <recommendedName>
        <fullName evidence="6">Carboxylic ester hydrolase</fullName>
        <ecNumber evidence="6">3.1.1.-</ecNumber>
    </recommendedName>
</protein>
<dbReference type="InterPro" id="IPR019826">
    <property type="entry name" value="Carboxylesterase_B_AS"/>
</dbReference>
<keyword evidence="3 6" id="KW-0378">Hydrolase</keyword>
<dbReference type="PROSITE" id="PS00122">
    <property type="entry name" value="CARBOXYLESTERASE_B_1"/>
    <property type="match status" value="1"/>
</dbReference>
<keyword evidence="2" id="KW-0719">Serine esterase</keyword>
<keyword evidence="5" id="KW-0325">Glycoprotein</keyword>
<dbReference type="EMBL" id="GFDL01000244">
    <property type="protein sequence ID" value="JAV34801.1"/>
    <property type="molecule type" value="Transcribed_RNA"/>
</dbReference>
<sequence length="608" mass="67725">MSLQKNLVLLGNWSRSILWLSLLLVAIGNDVVQARTSEQLKVTMPHGGVLVGRYLHSFTGRGILAFLGVPYAKPPVGELRFKAPLPFGGWTGVRPAVTDAPLCTQRDPYRRDTEISGVEDCLQLNVYVPERPSTAKGPLPVMVFFHGGGWQCGSGNRMFYGPDFLLDHDVVYVGANFRLGPLGFLSTEQEDCPGNNGLKDQNLVLRWIRDNIAAFGGDPGSVTIFGESAGGASGTYHMMAPMSKGLFHRVISQSGVNLDSWAQPAHVGVARKRSIELGEMLDCPQGREGKFAEMMDCLRKVPAGEVTKAFYGFFTWDTDPMIPFPPVVEPDLPGAFITKHPRDEYEPHALGLPWMTGLTLDEGALKSASLINLPELRASLNENWDRALPVSLYYDHHYPDRARVEDITGAIGSFYFNGRKLIKETEQNLTNLYSDAWFLAGMDEYLRIRLLEAGRKTPVGPTFVYLFAQRTAASFTEIFEGGKENYYGVCHAEELQFLFPIAKDLFVTAVPTPEELEVRRVITKLWVDFARTGHPTPVESTNEGEVPRWPAADRFPLTYLRIGSLNPDREPLFAVEQGFMEERAEFWRKLKAHHPAGTSVDGVTRDEL</sequence>
<name>A0A1Q3G4S3_CULTA</name>
<dbReference type="InterPro" id="IPR029058">
    <property type="entry name" value="AB_hydrolase_fold"/>
</dbReference>
<organism evidence="8">
    <name type="scientific">Culex tarsalis</name>
    <name type="common">Encephalitis mosquito</name>
    <dbReference type="NCBI Taxonomy" id="7177"/>
    <lineage>
        <taxon>Eukaryota</taxon>
        <taxon>Metazoa</taxon>
        <taxon>Ecdysozoa</taxon>
        <taxon>Arthropoda</taxon>
        <taxon>Hexapoda</taxon>
        <taxon>Insecta</taxon>
        <taxon>Pterygota</taxon>
        <taxon>Neoptera</taxon>
        <taxon>Endopterygota</taxon>
        <taxon>Diptera</taxon>
        <taxon>Nematocera</taxon>
        <taxon>Culicoidea</taxon>
        <taxon>Culicidae</taxon>
        <taxon>Culicinae</taxon>
        <taxon>Culicini</taxon>
        <taxon>Culex</taxon>
        <taxon>Culex</taxon>
    </lineage>
</organism>
<evidence type="ECO:0000256" key="5">
    <source>
        <dbReference type="ARBA" id="ARBA00023180"/>
    </source>
</evidence>
<evidence type="ECO:0000256" key="3">
    <source>
        <dbReference type="ARBA" id="ARBA00022801"/>
    </source>
</evidence>
<feature type="domain" description="Carboxylesterase type B" evidence="7">
    <location>
        <begin position="41"/>
        <end position="587"/>
    </location>
</feature>
<dbReference type="EC" id="3.1.1.-" evidence="6"/>
<evidence type="ECO:0000256" key="4">
    <source>
        <dbReference type="ARBA" id="ARBA00023157"/>
    </source>
</evidence>
<dbReference type="AlphaFoldDB" id="A0A1Q3G4S3"/>
<keyword evidence="6" id="KW-0732">Signal</keyword>
<dbReference type="PANTHER" id="PTHR11559">
    <property type="entry name" value="CARBOXYLESTERASE"/>
    <property type="match status" value="1"/>
</dbReference>
<dbReference type="SUPFAM" id="SSF53474">
    <property type="entry name" value="alpha/beta-Hydrolases"/>
    <property type="match status" value="1"/>
</dbReference>
<dbReference type="InterPro" id="IPR050309">
    <property type="entry name" value="Type-B_Carboxylest/Lipase"/>
</dbReference>
<evidence type="ECO:0000256" key="2">
    <source>
        <dbReference type="ARBA" id="ARBA00022487"/>
    </source>
</evidence>
<evidence type="ECO:0000313" key="8">
    <source>
        <dbReference type="EMBL" id="JAV34801.1"/>
    </source>
</evidence>
<comment type="similarity">
    <text evidence="1 6">Belongs to the type-B carboxylesterase/lipase family.</text>
</comment>
<dbReference type="Gene3D" id="3.40.50.1820">
    <property type="entry name" value="alpha/beta hydrolase"/>
    <property type="match status" value="1"/>
</dbReference>
<dbReference type="InterPro" id="IPR002018">
    <property type="entry name" value="CarbesteraseB"/>
</dbReference>
<feature type="signal peptide" evidence="6">
    <location>
        <begin position="1"/>
        <end position="34"/>
    </location>
</feature>
<evidence type="ECO:0000256" key="1">
    <source>
        <dbReference type="ARBA" id="ARBA00005964"/>
    </source>
</evidence>
<evidence type="ECO:0000256" key="6">
    <source>
        <dbReference type="RuleBase" id="RU361235"/>
    </source>
</evidence>